<keyword evidence="2" id="KW-1185">Reference proteome</keyword>
<sequence>MPHPVSPPRAPADHSSPKLFVNDGPLEPSMVGQLTPSSPDEPLDVLRQRYNENGYIYLKGLLPKASVLQAREAYFTHLSPSGVLKPGTQPVLGIFDCAKDCAAFPGIGAGAVGGNQRPGGDAGAIFVDRALEAHTMDWYAETFCKHPALVDFVREFSGWGASTLPIKRTLLRNNVPGTKAIGVHYDQIFLRHGEPTSITAWVPIGDVSVNGGGLIYLENGHTLGREQEERFTAAAMADGLTEEEAKNAFNRNMMDTGLLDDGPARYAKRFGRRWLVADYEAGDVVLHTPFTVSRTVDTIELGTTLIWTQIHASTTNHDPNHVIRLATDLRFVDSSKPWDKVGYV</sequence>
<evidence type="ECO:0000313" key="2">
    <source>
        <dbReference type="Proteomes" id="UP001320706"/>
    </source>
</evidence>
<accession>A0ACC3SP37</accession>
<gene>
    <name evidence="1" type="ORF">M8818_000266</name>
</gene>
<evidence type="ECO:0000313" key="1">
    <source>
        <dbReference type="EMBL" id="KAK8222096.1"/>
    </source>
</evidence>
<comment type="caution">
    <text evidence="1">The sequence shown here is derived from an EMBL/GenBank/DDBJ whole genome shotgun (WGS) entry which is preliminary data.</text>
</comment>
<name>A0ACC3SP37_9PEZI</name>
<dbReference type="Proteomes" id="UP001320706">
    <property type="component" value="Unassembled WGS sequence"/>
</dbReference>
<reference evidence="1" key="1">
    <citation type="submission" date="2024-02" db="EMBL/GenBank/DDBJ databases">
        <title>Metagenome Assembled Genome of Zalaria obscura JY119.</title>
        <authorList>
            <person name="Vighnesh L."/>
            <person name="Jagadeeshwari U."/>
            <person name="Venkata Ramana C."/>
            <person name="Sasikala C."/>
        </authorList>
    </citation>
    <scope>NUCLEOTIDE SEQUENCE</scope>
    <source>
        <strain evidence="1">JY119</strain>
    </source>
</reference>
<protein>
    <submittedName>
        <fullName evidence="1">Uncharacterized protein</fullName>
    </submittedName>
</protein>
<organism evidence="1 2">
    <name type="scientific">Zalaria obscura</name>
    <dbReference type="NCBI Taxonomy" id="2024903"/>
    <lineage>
        <taxon>Eukaryota</taxon>
        <taxon>Fungi</taxon>
        <taxon>Dikarya</taxon>
        <taxon>Ascomycota</taxon>
        <taxon>Pezizomycotina</taxon>
        <taxon>Dothideomycetes</taxon>
        <taxon>Dothideomycetidae</taxon>
        <taxon>Dothideales</taxon>
        <taxon>Zalariaceae</taxon>
        <taxon>Zalaria</taxon>
    </lineage>
</organism>
<dbReference type="EMBL" id="JAMKPW020000001">
    <property type="protein sequence ID" value="KAK8222096.1"/>
    <property type="molecule type" value="Genomic_DNA"/>
</dbReference>
<proteinExistence type="predicted"/>